<sequence length="248" mass="26526">MLLRKIARPLLGTAFIASGADALTSPSRRAQASEPLVDSTVRAETVVQVAGAVQIAAGVALATGRAPRLASSVLAGTIVPTMVLASDFWNETDPARRALKQSLFVKDVGLLGGVLIAAADTEGRPSLGWRARRTLEQAQVQAHQLADRAAKPLHAAAEVEPERFTDRASALAHDAAERAQEVVDRVPVDEIRDRASQLAGTARAQLADTTQEIVDRAPEFAEHARDVATRVGEETAVRARRWRRQLAS</sequence>
<proteinExistence type="predicted"/>
<keyword evidence="4" id="KW-0472">Membrane</keyword>
<protein>
    <submittedName>
        <fullName evidence="5">DoxX family protein</fullName>
    </submittedName>
</protein>
<comment type="subcellular location">
    <subcellularLocation>
        <location evidence="1">Membrane</location>
        <topology evidence="1">Multi-pass membrane protein</topology>
    </subcellularLocation>
</comment>
<dbReference type="EMBL" id="BAAARB010000014">
    <property type="protein sequence ID" value="GAA2384796.1"/>
    <property type="molecule type" value="Genomic_DNA"/>
</dbReference>
<dbReference type="RefSeq" id="WP_006895455.1">
    <property type="nucleotide sequence ID" value="NZ_BAAARB010000014.1"/>
</dbReference>
<keyword evidence="6" id="KW-1185">Reference proteome</keyword>
<keyword evidence="3" id="KW-1133">Transmembrane helix</keyword>
<evidence type="ECO:0000256" key="4">
    <source>
        <dbReference type="ARBA" id="ARBA00023136"/>
    </source>
</evidence>
<organism evidence="5 6">
    <name type="scientific">Gordonia cholesterolivorans</name>
    <dbReference type="NCBI Taxonomy" id="559625"/>
    <lineage>
        <taxon>Bacteria</taxon>
        <taxon>Bacillati</taxon>
        <taxon>Actinomycetota</taxon>
        <taxon>Actinomycetes</taxon>
        <taxon>Mycobacteriales</taxon>
        <taxon>Gordoniaceae</taxon>
        <taxon>Gordonia</taxon>
    </lineage>
</organism>
<dbReference type="Pfam" id="PF07681">
    <property type="entry name" value="DoxX"/>
    <property type="match status" value="1"/>
</dbReference>
<dbReference type="Proteomes" id="UP001501170">
    <property type="component" value="Unassembled WGS sequence"/>
</dbReference>
<reference evidence="6" key="1">
    <citation type="journal article" date="2019" name="Int. J. Syst. Evol. Microbiol.">
        <title>The Global Catalogue of Microorganisms (GCM) 10K type strain sequencing project: providing services to taxonomists for standard genome sequencing and annotation.</title>
        <authorList>
            <consortium name="The Broad Institute Genomics Platform"/>
            <consortium name="The Broad Institute Genome Sequencing Center for Infectious Disease"/>
            <person name="Wu L."/>
            <person name="Ma J."/>
        </authorList>
    </citation>
    <scope>NUCLEOTIDE SEQUENCE [LARGE SCALE GENOMIC DNA]</scope>
    <source>
        <strain evidence="6">JCM 16227</strain>
    </source>
</reference>
<dbReference type="InterPro" id="IPR032808">
    <property type="entry name" value="DoxX"/>
</dbReference>
<evidence type="ECO:0000256" key="3">
    <source>
        <dbReference type="ARBA" id="ARBA00022989"/>
    </source>
</evidence>
<gene>
    <name evidence="5" type="ORF">GCM10009855_26310</name>
</gene>
<evidence type="ECO:0000256" key="1">
    <source>
        <dbReference type="ARBA" id="ARBA00004141"/>
    </source>
</evidence>
<name>A0ABP5UNU7_9ACTN</name>
<keyword evidence="2" id="KW-0812">Transmembrane</keyword>
<evidence type="ECO:0000256" key="2">
    <source>
        <dbReference type="ARBA" id="ARBA00022692"/>
    </source>
</evidence>
<accession>A0ABP5UNU7</accession>
<evidence type="ECO:0000313" key="6">
    <source>
        <dbReference type="Proteomes" id="UP001501170"/>
    </source>
</evidence>
<evidence type="ECO:0000313" key="5">
    <source>
        <dbReference type="EMBL" id="GAA2384796.1"/>
    </source>
</evidence>
<comment type="caution">
    <text evidence="5">The sequence shown here is derived from an EMBL/GenBank/DDBJ whole genome shotgun (WGS) entry which is preliminary data.</text>
</comment>